<reference evidence="1 2" key="1">
    <citation type="submission" date="2020-08" db="EMBL/GenBank/DDBJ databases">
        <title>Genomic Encyclopedia of Type Strains, Phase IV (KMG-V): Genome sequencing to study the core and pangenomes of soil and plant-associated prokaryotes.</title>
        <authorList>
            <person name="Whitman W."/>
        </authorList>
    </citation>
    <scope>NUCLEOTIDE SEQUENCE [LARGE SCALE GENOMIC DNA]</scope>
    <source>
        <strain evidence="1 2">JPY162</strain>
    </source>
</reference>
<protein>
    <submittedName>
        <fullName evidence="1">Uncharacterized protein</fullName>
    </submittedName>
</protein>
<name>A0A7W8P2R7_9BURK</name>
<evidence type="ECO:0000313" key="2">
    <source>
        <dbReference type="Proteomes" id="UP000592820"/>
    </source>
</evidence>
<sequence length="56" mass="5736">MPHSSVGVHSSATVCLIAKKGPPPKQLSRLPDNDLSLGPVAGAVTPTQFSNLRGSL</sequence>
<dbReference type="AlphaFoldDB" id="A0A7W8P2R7"/>
<evidence type="ECO:0000313" key="1">
    <source>
        <dbReference type="EMBL" id="MBB5400290.1"/>
    </source>
</evidence>
<dbReference type="EMBL" id="JACHDE010000003">
    <property type="protein sequence ID" value="MBB5400290.1"/>
    <property type="molecule type" value="Genomic_DNA"/>
</dbReference>
<accession>A0A7W8P2R7</accession>
<organism evidence="1 2">
    <name type="scientific">Paraburkholderia youngii</name>
    <dbReference type="NCBI Taxonomy" id="2782701"/>
    <lineage>
        <taxon>Bacteria</taxon>
        <taxon>Pseudomonadati</taxon>
        <taxon>Pseudomonadota</taxon>
        <taxon>Betaproteobacteria</taxon>
        <taxon>Burkholderiales</taxon>
        <taxon>Burkholderiaceae</taxon>
        <taxon>Paraburkholderia</taxon>
    </lineage>
</organism>
<comment type="caution">
    <text evidence="1">The sequence shown here is derived from an EMBL/GenBank/DDBJ whole genome shotgun (WGS) entry which is preliminary data.</text>
</comment>
<proteinExistence type="predicted"/>
<dbReference type="Proteomes" id="UP000592820">
    <property type="component" value="Unassembled WGS sequence"/>
</dbReference>
<gene>
    <name evidence="1" type="ORF">HDG41_002339</name>
</gene>